<dbReference type="GO" id="GO:0016757">
    <property type="term" value="F:glycosyltransferase activity"/>
    <property type="evidence" value="ECO:0007669"/>
    <property type="project" value="InterPro"/>
</dbReference>
<dbReference type="GeneID" id="4601771"/>
<protein>
    <submittedName>
        <fullName evidence="3">Glycosyl transferase, group 1</fullName>
    </submittedName>
</protein>
<proteinExistence type="predicted"/>
<dbReference type="SUPFAM" id="SSF53756">
    <property type="entry name" value="UDP-Glycosyltransferase/glycogen phosphorylase"/>
    <property type="match status" value="1"/>
</dbReference>
<dbReference type="EMBL" id="CP000505">
    <property type="protein sequence ID" value="ABL79141.1"/>
    <property type="molecule type" value="Genomic_DNA"/>
</dbReference>
<evidence type="ECO:0000313" key="3">
    <source>
        <dbReference type="EMBL" id="ABL79141.1"/>
    </source>
</evidence>
<dbReference type="Gene3D" id="3.40.50.2000">
    <property type="entry name" value="Glycogen Phosphorylase B"/>
    <property type="match status" value="2"/>
</dbReference>
<dbReference type="RefSeq" id="WP_011753406.1">
    <property type="nucleotide sequence ID" value="NC_008698.1"/>
</dbReference>
<dbReference type="CDD" id="cd03801">
    <property type="entry name" value="GT4_PimA-like"/>
    <property type="match status" value="1"/>
</dbReference>
<dbReference type="KEGG" id="tpe:Tpen_1746"/>
<dbReference type="eggNOG" id="arCOG01403">
    <property type="taxonomic scope" value="Archaea"/>
</dbReference>
<evidence type="ECO:0000313" key="4">
    <source>
        <dbReference type="Proteomes" id="UP000000641"/>
    </source>
</evidence>
<dbReference type="InterPro" id="IPR028098">
    <property type="entry name" value="Glyco_trans_4-like_N"/>
</dbReference>
<dbReference type="HOGENOM" id="CLU_848879_0_0_2"/>
<keyword evidence="4" id="KW-1185">Reference proteome</keyword>
<reference evidence="4" key="1">
    <citation type="journal article" date="2008" name="J. Bacteriol.">
        <title>Genome sequence of Thermofilum pendens reveals an exceptional loss of biosynthetic pathways without genome reduction.</title>
        <authorList>
            <person name="Anderson I."/>
            <person name="Rodriguez J."/>
            <person name="Susanti D."/>
            <person name="Porat I."/>
            <person name="Reich C."/>
            <person name="Ulrich L.E."/>
            <person name="Elkins J.G."/>
            <person name="Mavromatis K."/>
            <person name="Lykidis A."/>
            <person name="Kim E."/>
            <person name="Thompson L.S."/>
            <person name="Nolan M."/>
            <person name="Land M."/>
            <person name="Copeland A."/>
            <person name="Lapidus A."/>
            <person name="Lucas S."/>
            <person name="Detter C."/>
            <person name="Zhulin I.B."/>
            <person name="Olsen G.J."/>
            <person name="Whitman W."/>
            <person name="Mukhopadhyay B."/>
            <person name="Bristow J."/>
            <person name="Kyrpides N."/>
        </authorList>
    </citation>
    <scope>NUCLEOTIDE SEQUENCE [LARGE SCALE GENOMIC DNA]</scope>
    <source>
        <strain evidence="4">DSM 2475 / Hrk 5</strain>
    </source>
</reference>
<keyword evidence="3" id="KW-0808">Transferase</keyword>
<dbReference type="PANTHER" id="PTHR45947:SF3">
    <property type="entry name" value="SULFOQUINOVOSYL TRANSFERASE SQD2"/>
    <property type="match status" value="1"/>
</dbReference>
<feature type="domain" description="Glycosyl transferase family 1" evidence="1">
    <location>
        <begin position="171"/>
        <end position="322"/>
    </location>
</feature>
<organism evidence="3 4">
    <name type="scientific">Thermofilum pendens (strain DSM 2475 / Hrk 5)</name>
    <dbReference type="NCBI Taxonomy" id="368408"/>
    <lineage>
        <taxon>Archaea</taxon>
        <taxon>Thermoproteota</taxon>
        <taxon>Thermoprotei</taxon>
        <taxon>Thermofilales</taxon>
        <taxon>Thermofilaceae</taxon>
        <taxon>Thermofilum</taxon>
    </lineage>
</organism>
<name>A1S111_THEPD</name>
<dbReference type="OrthoDB" id="132546at2157"/>
<dbReference type="STRING" id="368408.Tpen_1746"/>
<dbReference type="Pfam" id="PF00534">
    <property type="entry name" value="Glycos_transf_1"/>
    <property type="match status" value="1"/>
</dbReference>
<dbReference type="CAZy" id="GT4">
    <property type="family name" value="Glycosyltransferase Family 4"/>
</dbReference>
<dbReference type="EnsemblBacteria" id="ABL79141">
    <property type="protein sequence ID" value="ABL79141"/>
    <property type="gene ID" value="Tpen_1746"/>
</dbReference>
<evidence type="ECO:0000259" key="2">
    <source>
        <dbReference type="Pfam" id="PF13439"/>
    </source>
</evidence>
<gene>
    <name evidence="3" type="ordered locus">Tpen_1746</name>
</gene>
<accession>A1S111</accession>
<evidence type="ECO:0000259" key="1">
    <source>
        <dbReference type="Pfam" id="PF00534"/>
    </source>
</evidence>
<dbReference type="AlphaFoldDB" id="A1S111"/>
<feature type="domain" description="Glycosyltransferase subfamily 4-like N-terminal" evidence="2">
    <location>
        <begin position="17"/>
        <end position="163"/>
    </location>
</feature>
<dbReference type="InterPro" id="IPR050194">
    <property type="entry name" value="Glycosyltransferase_grp1"/>
</dbReference>
<dbReference type="Proteomes" id="UP000000641">
    <property type="component" value="Chromosome"/>
</dbReference>
<dbReference type="PANTHER" id="PTHR45947">
    <property type="entry name" value="SULFOQUINOVOSYL TRANSFERASE SQD2"/>
    <property type="match status" value="1"/>
</dbReference>
<sequence>METFRLLVVSPRVSGLGGVAQHVGKLVELLRRDGHEVEVVSAENTPILPVKGLMNPSFAATSALKVALGRLKGRRYDVVHAHNVPSAPAMRAARGGRVLTLHGVFSEQVGYLHGGLLGRLSGVAERVALGWADRVTSVSRATAEHYSRIGVNVVHVPNAVDPSDLPGEGERMYERQVVYSGRLSREKGVDLLVKAFRALDVDAHLVVVGGGPLEEELRSLAGGDPRIHFLGPMPRERALRVVKGSDVFVLPSRYEGLSTALLEAMAMGVPVVATKVGGNTELVEDGKTGLLVEPSPEEVARAVRLLLEDSDLAARLASAAKRVVAEKYSWDKVYAQYLDVYREVAR</sequence>
<dbReference type="Pfam" id="PF13439">
    <property type="entry name" value="Glyco_transf_4"/>
    <property type="match status" value="1"/>
</dbReference>
<dbReference type="InterPro" id="IPR001296">
    <property type="entry name" value="Glyco_trans_1"/>
</dbReference>